<evidence type="ECO:0000313" key="1">
    <source>
        <dbReference type="EMBL" id="KKW11097.1"/>
    </source>
</evidence>
<dbReference type="AlphaFoldDB" id="A0A0G1Y8B5"/>
<evidence type="ECO:0000313" key="2">
    <source>
        <dbReference type="Proteomes" id="UP000034588"/>
    </source>
</evidence>
<organism evidence="1 2">
    <name type="scientific">Candidatus Gottesmanbacteria bacterium GW2011_GWB1_49_7</name>
    <dbReference type="NCBI Taxonomy" id="1618448"/>
    <lineage>
        <taxon>Bacteria</taxon>
        <taxon>Candidatus Gottesmaniibacteriota</taxon>
    </lineage>
</organism>
<reference evidence="1 2" key="1">
    <citation type="journal article" date="2015" name="Nature">
        <title>rRNA introns, odd ribosomes, and small enigmatic genomes across a large radiation of phyla.</title>
        <authorList>
            <person name="Brown C.T."/>
            <person name="Hug L.A."/>
            <person name="Thomas B.C."/>
            <person name="Sharon I."/>
            <person name="Castelle C.J."/>
            <person name="Singh A."/>
            <person name="Wilkins M.J."/>
            <person name="Williams K.H."/>
            <person name="Banfield J.F."/>
        </authorList>
    </citation>
    <scope>NUCLEOTIDE SEQUENCE [LARGE SCALE GENOMIC DNA]</scope>
</reference>
<accession>A0A0G1Y8B5</accession>
<name>A0A0G1Y8B5_9BACT</name>
<dbReference type="Proteomes" id="UP000034588">
    <property type="component" value="Unassembled WGS sequence"/>
</dbReference>
<protein>
    <submittedName>
        <fullName evidence="1">Uncharacterized protein</fullName>
    </submittedName>
</protein>
<comment type="caution">
    <text evidence="1">The sequence shown here is derived from an EMBL/GenBank/DDBJ whole genome shotgun (WGS) entry which is preliminary data.</text>
</comment>
<gene>
    <name evidence="1" type="ORF">UY48_C0026G0004</name>
</gene>
<proteinExistence type="predicted"/>
<dbReference type="EMBL" id="LCQD01000026">
    <property type="protein sequence ID" value="KKW11097.1"/>
    <property type="molecule type" value="Genomic_DNA"/>
</dbReference>
<sequence>MTETTPEEIDKELIATMYQIRIEYQAMKERMEQFEALFIHHSDQLSTMEKHIGKLEQQMKILLDGRGGMS</sequence>